<evidence type="ECO:0000256" key="1">
    <source>
        <dbReference type="SAM" id="SignalP"/>
    </source>
</evidence>
<sequence>MDSMKRIYLALLISLCAPYSISAETLDPIVEPSGVSQEEINGDVSELFGDSGWFGRYRPHFGYRYEAGDTIGRIGGLSSFDAFFPLLEGEDSDWLTFIDARLLLGDDNHNLGSNVGVGARQYIPEYQRTIGAYIYYDTRDAGYASFDQVSGGIETLGDIWDARLNWYVPTGQTRNQYATTHTSGGSYKFVGHYLTGGTFTRYYQAAMKGLDMEAGAKFYSNQSMDLRAYAGWYHFQAKGSEQAWGWKSRIESRISDMVSLNLGVQNDRVFNTTVNFAVGIQWPSITGLRGGPRSDLKAWDRLGESPERLRSIVVANQEIQDSDGGLVIDPTTGLPFYFMHVATGGNSDGSYEDPYATLAAAFADPRTQEGNVVVYDHRNGMETGDFTLANNTQVLSAGPTQFITSTIGQIQLPDSGTGINPDITGSFTLNNRSVLSGFDITTTGAGSSIIANGGGNLMVSNNTINHNGAGTAISLTNLTGPATFDQTPLTKTDGLGVSITGSQNAADVTFTNSSITNTNGNAVVIANSGGTIEFGQITTSNGSTAVDIDDSSANITIAELNTSNTTLAPLDIKNVTGSVTLNGGTLDNSGFSAVQIADSKNVTIKNTTINSPTTYGIIGLNVENFNFSNNTINNADSDGISVSGNGNGTISGNTIRSIVTAFSTGIDVTLNGNSNVDIDNNTITSVIALAGSGIEVTASSGDMTTRIRDNQITSFVDAFGNGIDFTSNSTGVVNTTITGNTITNTIGAFGDAITFHGTANGVMTTNISNNTINNTAGAFGNAINVIYDDGSATTTISQNTIDSDDLVNLFGTSIYLNLNTTGTTTSYITQNIISDDNNAALFTDGIALDIDRGVNHSAFINNNQIAQTGGLFDDGIEILLNNASGASATVQVQNNLLNGSAGVGGRGLDVAVFSPDTIFMDVTGNTTDTALDFFAGVGGTINIDDLPNLQPNNNGATINLLGPGTIQNTP</sequence>
<feature type="domain" description="Right handed beta helix" evidence="2">
    <location>
        <begin position="577"/>
        <end position="742"/>
    </location>
</feature>
<dbReference type="Gene3D" id="2.40.160.160">
    <property type="entry name" value="Inverse autotransporter, beta-domain"/>
    <property type="match status" value="1"/>
</dbReference>
<reference evidence="3 4" key="1">
    <citation type="journal article" date="2018" name="Nat. Biotechnol.">
        <title>A standardized bacterial taxonomy based on genome phylogeny substantially revises the tree of life.</title>
        <authorList>
            <person name="Parks D.H."/>
            <person name="Chuvochina M."/>
            <person name="Waite D.W."/>
            <person name="Rinke C."/>
            <person name="Skarshewski A."/>
            <person name="Chaumeil P.A."/>
            <person name="Hugenholtz P."/>
        </authorList>
    </citation>
    <scope>NUCLEOTIDE SEQUENCE [LARGE SCALE GENOMIC DNA]</scope>
    <source>
        <strain evidence="3">UBA9375</strain>
    </source>
</reference>
<feature type="signal peptide" evidence="1">
    <location>
        <begin position="1"/>
        <end position="23"/>
    </location>
</feature>
<protein>
    <recommendedName>
        <fullName evidence="2">Right handed beta helix domain-containing protein</fullName>
    </recommendedName>
</protein>
<dbReference type="Proteomes" id="UP000263642">
    <property type="component" value="Unassembled WGS sequence"/>
</dbReference>
<comment type="caution">
    <text evidence="3">The sequence shown here is derived from an EMBL/GenBank/DDBJ whole genome shotgun (WGS) entry which is preliminary data.</text>
</comment>
<proteinExistence type="predicted"/>
<evidence type="ECO:0000313" key="3">
    <source>
        <dbReference type="EMBL" id="HCO26596.1"/>
    </source>
</evidence>
<dbReference type="Gene3D" id="2.160.20.10">
    <property type="entry name" value="Single-stranded right-handed beta-helix, Pectin lyase-like"/>
    <property type="match status" value="1"/>
</dbReference>
<dbReference type="InterPro" id="IPR038177">
    <property type="entry name" value="IAT_beta_sf"/>
</dbReference>
<dbReference type="AlphaFoldDB" id="A0A3D3RDB1"/>
<evidence type="ECO:0000259" key="2">
    <source>
        <dbReference type="Pfam" id="PF13229"/>
    </source>
</evidence>
<gene>
    <name evidence="3" type="ORF">DIT97_27620</name>
</gene>
<dbReference type="EMBL" id="DQAY01000164">
    <property type="protein sequence ID" value="HCO26596.1"/>
    <property type="molecule type" value="Genomic_DNA"/>
</dbReference>
<accession>A0A3D3RDB1</accession>
<dbReference type="InterPro" id="IPR011050">
    <property type="entry name" value="Pectin_lyase_fold/virulence"/>
</dbReference>
<dbReference type="InterPro" id="IPR006626">
    <property type="entry name" value="PbH1"/>
</dbReference>
<name>A0A3D3RDB1_9PLAN</name>
<evidence type="ECO:0000313" key="4">
    <source>
        <dbReference type="Proteomes" id="UP000263642"/>
    </source>
</evidence>
<dbReference type="InterPro" id="IPR012334">
    <property type="entry name" value="Pectin_lyas_fold"/>
</dbReference>
<dbReference type="Pfam" id="PF13229">
    <property type="entry name" value="Beta_helix"/>
    <property type="match status" value="1"/>
</dbReference>
<feature type="chain" id="PRO_5017648737" description="Right handed beta helix domain-containing protein" evidence="1">
    <location>
        <begin position="24"/>
        <end position="970"/>
    </location>
</feature>
<dbReference type="SMART" id="SM00710">
    <property type="entry name" value="PbH1"/>
    <property type="match status" value="13"/>
</dbReference>
<keyword evidence="1" id="KW-0732">Signal</keyword>
<organism evidence="3 4">
    <name type="scientific">Gimesia maris</name>
    <dbReference type="NCBI Taxonomy" id="122"/>
    <lineage>
        <taxon>Bacteria</taxon>
        <taxon>Pseudomonadati</taxon>
        <taxon>Planctomycetota</taxon>
        <taxon>Planctomycetia</taxon>
        <taxon>Planctomycetales</taxon>
        <taxon>Planctomycetaceae</taxon>
        <taxon>Gimesia</taxon>
    </lineage>
</organism>
<dbReference type="InterPro" id="IPR039448">
    <property type="entry name" value="Beta_helix"/>
</dbReference>
<dbReference type="SUPFAM" id="SSF51126">
    <property type="entry name" value="Pectin lyase-like"/>
    <property type="match status" value="2"/>
</dbReference>